<dbReference type="EMBL" id="JAODUP010000254">
    <property type="protein sequence ID" value="KAK2154907.1"/>
    <property type="molecule type" value="Genomic_DNA"/>
</dbReference>
<dbReference type="InterPro" id="IPR001299">
    <property type="entry name" value="Ependymin"/>
</dbReference>
<comment type="caution">
    <text evidence="1">The sequence shown here is derived from an EMBL/GenBank/DDBJ whole genome shotgun (WGS) entry which is preliminary data.</text>
</comment>
<proteinExistence type="predicted"/>
<organism evidence="1 2">
    <name type="scientific">Paralvinella palmiformis</name>
    <dbReference type="NCBI Taxonomy" id="53620"/>
    <lineage>
        <taxon>Eukaryota</taxon>
        <taxon>Metazoa</taxon>
        <taxon>Spiralia</taxon>
        <taxon>Lophotrochozoa</taxon>
        <taxon>Annelida</taxon>
        <taxon>Polychaeta</taxon>
        <taxon>Sedentaria</taxon>
        <taxon>Canalipalpata</taxon>
        <taxon>Terebellida</taxon>
        <taxon>Terebelliformia</taxon>
        <taxon>Alvinellidae</taxon>
        <taxon>Paralvinella</taxon>
    </lineage>
</organism>
<dbReference type="PANTHER" id="PTHR10697:SF1">
    <property type="entry name" value="MAMMALIAN EPENDYMIN-RELATED PROTEIN 1"/>
    <property type="match status" value="1"/>
</dbReference>
<dbReference type="GO" id="GO:0005509">
    <property type="term" value="F:calcium ion binding"/>
    <property type="evidence" value="ECO:0007669"/>
    <property type="project" value="InterPro"/>
</dbReference>
<dbReference type="Proteomes" id="UP001208570">
    <property type="component" value="Unassembled WGS sequence"/>
</dbReference>
<dbReference type="GO" id="GO:0007160">
    <property type="term" value="P:cell-matrix adhesion"/>
    <property type="evidence" value="ECO:0007669"/>
    <property type="project" value="InterPro"/>
</dbReference>
<reference evidence="1" key="1">
    <citation type="journal article" date="2023" name="Mol. Biol. Evol.">
        <title>Third-Generation Sequencing Reveals the Adaptive Role of the Epigenome in Three Deep-Sea Polychaetes.</title>
        <authorList>
            <person name="Perez M."/>
            <person name="Aroh O."/>
            <person name="Sun Y."/>
            <person name="Lan Y."/>
            <person name="Juniper S.K."/>
            <person name="Young C.R."/>
            <person name="Angers B."/>
            <person name="Qian P.Y."/>
        </authorList>
    </citation>
    <scope>NUCLEOTIDE SEQUENCE</scope>
    <source>
        <strain evidence="1">P08H-3</strain>
    </source>
</reference>
<accession>A0AAD9JLJ7</accession>
<evidence type="ECO:0000313" key="2">
    <source>
        <dbReference type="Proteomes" id="UP001208570"/>
    </source>
</evidence>
<dbReference type="GO" id="GO:0005576">
    <property type="term" value="C:extracellular region"/>
    <property type="evidence" value="ECO:0007669"/>
    <property type="project" value="InterPro"/>
</dbReference>
<dbReference type="AlphaFoldDB" id="A0AAD9JLJ7"/>
<dbReference type="PANTHER" id="PTHR10697">
    <property type="entry name" value="MAMMALIAN EPENDYMIN-RELATED PROTEIN 1"/>
    <property type="match status" value="1"/>
</dbReference>
<evidence type="ECO:0000313" key="1">
    <source>
        <dbReference type="EMBL" id="KAK2154907.1"/>
    </source>
</evidence>
<protein>
    <submittedName>
        <fullName evidence="1">Uncharacterized protein</fullName>
    </submittedName>
</protein>
<sequence>MPDIPQRVSTLTTTLLLSFTEASQFMGQFNLGASVLVDLWEFNGPFNTTMKTAVLHEECVPVTEEIYMRRGGYVSVTNSMYLDIKVGAMDEDVFRPPADCIVQQHGGSAIPNNHRKRFTDDQRQDLWNALRQRFYIFN</sequence>
<name>A0AAD9JLJ7_9ANNE</name>
<dbReference type="GO" id="GO:0005764">
    <property type="term" value="C:lysosome"/>
    <property type="evidence" value="ECO:0007669"/>
    <property type="project" value="TreeGrafter"/>
</dbReference>
<gene>
    <name evidence="1" type="ORF">LSH36_254g03001</name>
</gene>
<dbReference type="Pfam" id="PF00811">
    <property type="entry name" value="Ependymin"/>
    <property type="match status" value="1"/>
</dbReference>
<keyword evidence="2" id="KW-1185">Reference proteome</keyword>